<name>A0ABM1W3C6_APLCA</name>
<dbReference type="InterPro" id="IPR000436">
    <property type="entry name" value="Sushi_SCR_CCP_dom"/>
</dbReference>
<keyword evidence="3" id="KW-1015">Disulfide bond</keyword>
<sequence>MHVSRTSSVSDETNDTECDCIQRAQGGHCDTILVSFGCDTTCALVHSGETQKRQIGPQAVLQDDNASPHRARIMGDFLQQRGLTMVDCGPPPSPAHTQIDTLTTTYRSIANGTCQTGYLGTPEETILICDVTGVWVGLLPVCTAVDCGPPTIPAHSSCDVDNTTFGNSATYSCLAGYQRHSGDWTVTCDHTGTWSGDLIICVEKDCGPPSDRDLSHVTYTNTIFQSRAHYECDIGHEKVDGDVERECQADATWSALACGAAPVYSGARQWSLSSSVQLVYGDQVFYECFYQEEGRENLRWSLTCDVGSQWTGEPPECGASSPVKLKTFVPEPLEAPGSWAVGFAIFGVLISFIVLFIIMDITTLKKHSKYMKANCIAFRKLSLKAWRHIRTTMAALKRPKQPPGDPARDLIGEAVEHGAIKARSVSSISANLPVVEQTTA</sequence>
<dbReference type="SMART" id="SM00032">
    <property type="entry name" value="CCP"/>
    <property type="match status" value="4"/>
</dbReference>
<proteinExistence type="predicted"/>
<feature type="domain" description="Sushi" evidence="7">
    <location>
        <begin position="145"/>
        <end position="203"/>
    </location>
</feature>
<dbReference type="InterPro" id="IPR035976">
    <property type="entry name" value="Sushi/SCR/CCP_sf"/>
</dbReference>
<evidence type="ECO:0000256" key="3">
    <source>
        <dbReference type="ARBA" id="ARBA00023157"/>
    </source>
</evidence>
<dbReference type="CDD" id="cd00033">
    <property type="entry name" value="CCP"/>
    <property type="match status" value="3"/>
</dbReference>
<dbReference type="Pfam" id="PF00084">
    <property type="entry name" value="Sushi"/>
    <property type="match status" value="2"/>
</dbReference>
<keyword evidence="1 5" id="KW-0768">Sushi</keyword>
<feature type="transmembrane region" description="Helical" evidence="6">
    <location>
        <begin position="339"/>
        <end position="362"/>
    </location>
</feature>
<feature type="domain" description="Sushi" evidence="7">
    <location>
        <begin position="204"/>
        <end position="260"/>
    </location>
</feature>
<dbReference type="PANTHER" id="PTHR19325:SF575">
    <property type="entry name" value="LOCOMOTION-RELATED PROTEIN HIKARU GENKI"/>
    <property type="match status" value="1"/>
</dbReference>
<dbReference type="SUPFAM" id="SSF57535">
    <property type="entry name" value="Complement control module/SCR domain"/>
    <property type="match status" value="4"/>
</dbReference>
<evidence type="ECO:0000313" key="9">
    <source>
        <dbReference type="RefSeq" id="XP_035829169.1"/>
    </source>
</evidence>
<dbReference type="Proteomes" id="UP000694888">
    <property type="component" value="Unplaced"/>
</dbReference>
<accession>A0ABM1W3C6</accession>
<dbReference type="PANTHER" id="PTHR19325">
    <property type="entry name" value="COMPLEMENT COMPONENT-RELATED SUSHI DOMAIN-CONTAINING"/>
    <property type="match status" value="1"/>
</dbReference>
<dbReference type="PROSITE" id="PS50923">
    <property type="entry name" value="SUSHI"/>
    <property type="match status" value="3"/>
</dbReference>
<keyword evidence="6" id="KW-1133">Transmembrane helix</keyword>
<keyword evidence="4" id="KW-0325">Glycoprotein</keyword>
<evidence type="ECO:0000256" key="1">
    <source>
        <dbReference type="ARBA" id="ARBA00022659"/>
    </source>
</evidence>
<reference evidence="9" key="1">
    <citation type="submission" date="2025-08" db="UniProtKB">
        <authorList>
            <consortium name="RefSeq"/>
        </authorList>
    </citation>
    <scope>IDENTIFICATION</scope>
</reference>
<keyword evidence="8" id="KW-1185">Reference proteome</keyword>
<dbReference type="InterPro" id="IPR050350">
    <property type="entry name" value="Compl-Cell_Adhes-Reg"/>
</dbReference>
<evidence type="ECO:0000256" key="6">
    <source>
        <dbReference type="SAM" id="Phobius"/>
    </source>
</evidence>
<evidence type="ECO:0000313" key="8">
    <source>
        <dbReference type="Proteomes" id="UP000694888"/>
    </source>
</evidence>
<protein>
    <submittedName>
        <fullName evidence="9">CUB and sushi domain-containing protein 3</fullName>
    </submittedName>
</protein>
<organism evidence="8 9">
    <name type="scientific">Aplysia californica</name>
    <name type="common">California sea hare</name>
    <dbReference type="NCBI Taxonomy" id="6500"/>
    <lineage>
        <taxon>Eukaryota</taxon>
        <taxon>Metazoa</taxon>
        <taxon>Spiralia</taxon>
        <taxon>Lophotrochozoa</taxon>
        <taxon>Mollusca</taxon>
        <taxon>Gastropoda</taxon>
        <taxon>Heterobranchia</taxon>
        <taxon>Euthyneura</taxon>
        <taxon>Tectipleura</taxon>
        <taxon>Aplysiida</taxon>
        <taxon>Aplysioidea</taxon>
        <taxon>Aplysiidae</taxon>
        <taxon>Aplysia</taxon>
    </lineage>
</organism>
<evidence type="ECO:0000256" key="5">
    <source>
        <dbReference type="PROSITE-ProRule" id="PRU00302"/>
    </source>
</evidence>
<feature type="domain" description="Sushi" evidence="7">
    <location>
        <begin position="86"/>
        <end position="144"/>
    </location>
</feature>
<evidence type="ECO:0000259" key="7">
    <source>
        <dbReference type="PROSITE" id="PS50923"/>
    </source>
</evidence>
<gene>
    <name evidence="9" type="primary">LOC106013660</name>
</gene>
<keyword evidence="2" id="KW-0677">Repeat</keyword>
<keyword evidence="6" id="KW-0472">Membrane</keyword>
<dbReference type="RefSeq" id="XP_035829169.1">
    <property type="nucleotide sequence ID" value="XM_035973276.1"/>
</dbReference>
<comment type="caution">
    <text evidence="5">Lacks conserved residue(s) required for the propagation of feature annotation.</text>
</comment>
<evidence type="ECO:0000256" key="4">
    <source>
        <dbReference type="ARBA" id="ARBA00023180"/>
    </source>
</evidence>
<evidence type="ECO:0000256" key="2">
    <source>
        <dbReference type="ARBA" id="ARBA00022737"/>
    </source>
</evidence>
<keyword evidence="6" id="KW-0812">Transmembrane</keyword>
<dbReference type="GeneID" id="106013660"/>
<dbReference type="Gene3D" id="2.10.70.10">
    <property type="entry name" value="Complement Module, domain 1"/>
    <property type="match status" value="4"/>
</dbReference>